<dbReference type="Proteomes" id="UP000037558">
    <property type="component" value="Unassembled WGS sequence"/>
</dbReference>
<keyword evidence="1" id="KW-1133">Transmembrane helix</keyword>
<reference evidence="3" key="1">
    <citation type="submission" date="2015-08" db="EMBL/GenBank/DDBJ databases">
        <title>Fjat-14210 dsm16467.</title>
        <authorList>
            <person name="Liu B."/>
            <person name="Wang J."/>
            <person name="Zhu Y."/>
            <person name="Liu G."/>
            <person name="Chen Q."/>
            <person name="Chen Z."/>
            <person name="Lan J."/>
            <person name="Che J."/>
            <person name="Ge C."/>
            <person name="Shi H."/>
            <person name="Pan Z."/>
            <person name="Liu X."/>
        </authorList>
    </citation>
    <scope>NUCLEOTIDE SEQUENCE [LARGE SCALE GENOMIC DNA]</scope>
    <source>
        <strain evidence="3">DSM 16467</strain>
    </source>
</reference>
<proteinExistence type="predicted"/>
<evidence type="ECO:0000313" key="2">
    <source>
        <dbReference type="EMBL" id="KOO50309.1"/>
    </source>
</evidence>
<evidence type="ECO:0000256" key="1">
    <source>
        <dbReference type="SAM" id="Phobius"/>
    </source>
</evidence>
<dbReference type="OrthoDB" id="2935494at2"/>
<dbReference type="AlphaFoldDB" id="A0A0M0LGX2"/>
<comment type="caution">
    <text evidence="2">The sequence shown here is derived from an EMBL/GenBank/DDBJ whole genome shotgun (WGS) entry which is preliminary data.</text>
</comment>
<name>A0A0M0LGX2_9BACI</name>
<dbReference type="RefSeq" id="WP_053399459.1">
    <property type="nucleotide sequence ID" value="NZ_JAUKEN010000002.1"/>
</dbReference>
<gene>
    <name evidence="2" type="ORF">AMD01_00670</name>
</gene>
<dbReference type="PATRIC" id="fig|284581.3.peg.375"/>
<keyword evidence="1" id="KW-0812">Transmembrane</keyword>
<sequence length="59" mass="6781">MTQRLPLLIALSCFVIALCFHTMALMNMAPIIVTSPILFVTILLNLHFMNTRKQFRGFK</sequence>
<evidence type="ECO:0000313" key="3">
    <source>
        <dbReference type="Proteomes" id="UP000037558"/>
    </source>
</evidence>
<accession>A0A0M0LGX2</accession>
<feature type="transmembrane region" description="Helical" evidence="1">
    <location>
        <begin position="29"/>
        <end position="49"/>
    </location>
</feature>
<dbReference type="EMBL" id="LILC01000002">
    <property type="protein sequence ID" value="KOO50309.1"/>
    <property type="molecule type" value="Genomic_DNA"/>
</dbReference>
<keyword evidence="3" id="KW-1185">Reference proteome</keyword>
<protein>
    <submittedName>
        <fullName evidence="2">Uncharacterized protein</fullName>
    </submittedName>
</protein>
<keyword evidence="1" id="KW-0472">Membrane</keyword>
<organism evidence="2 3">
    <name type="scientific">Priestia koreensis</name>
    <dbReference type="NCBI Taxonomy" id="284581"/>
    <lineage>
        <taxon>Bacteria</taxon>
        <taxon>Bacillati</taxon>
        <taxon>Bacillota</taxon>
        <taxon>Bacilli</taxon>
        <taxon>Bacillales</taxon>
        <taxon>Bacillaceae</taxon>
        <taxon>Priestia</taxon>
    </lineage>
</organism>